<sequence>MGLGKTDFINLSKSMINLDFQKELKCINSPVMVICGEKDAANKQASLQLQSQLPQAELLVIKNSGHEVNIDAPEDLGKALSAFFNL</sequence>
<evidence type="ECO:0000259" key="1">
    <source>
        <dbReference type="Pfam" id="PF00561"/>
    </source>
</evidence>
<dbReference type="GO" id="GO:0016787">
    <property type="term" value="F:hydrolase activity"/>
    <property type="evidence" value="ECO:0007669"/>
    <property type="project" value="UniProtKB-KW"/>
</dbReference>
<dbReference type="Proteomes" id="UP001203136">
    <property type="component" value="Unassembled WGS sequence"/>
</dbReference>
<proteinExistence type="predicted"/>
<gene>
    <name evidence="2" type="ORF">K5I21_22020</name>
</gene>
<accession>A0AAW5F9D7</accession>
<dbReference type="Gene3D" id="3.40.50.1820">
    <property type="entry name" value="alpha/beta hydrolase"/>
    <property type="match status" value="1"/>
</dbReference>
<dbReference type="EMBL" id="JAINVB010000001">
    <property type="protein sequence ID" value="MCK0088488.1"/>
    <property type="molecule type" value="Genomic_DNA"/>
</dbReference>
<dbReference type="RefSeq" id="WP_247213311.1">
    <property type="nucleotide sequence ID" value="NZ_JAINVB010000001.1"/>
</dbReference>
<evidence type="ECO:0000313" key="2">
    <source>
        <dbReference type="EMBL" id="MCK0088488.1"/>
    </source>
</evidence>
<dbReference type="SUPFAM" id="SSF53474">
    <property type="entry name" value="alpha/beta-Hydrolases"/>
    <property type="match status" value="1"/>
</dbReference>
<dbReference type="Pfam" id="PF00561">
    <property type="entry name" value="Abhydrolase_1"/>
    <property type="match status" value="1"/>
</dbReference>
<organism evidence="2 3">
    <name type="scientific">Clostridium symbiosum</name>
    <name type="common">Bacteroides symbiosus</name>
    <dbReference type="NCBI Taxonomy" id="1512"/>
    <lineage>
        <taxon>Bacteria</taxon>
        <taxon>Bacillati</taxon>
        <taxon>Bacillota</taxon>
        <taxon>Clostridia</taxon>
        <taxon>Lachnospirales</taxon>
        <taxon>Lachnospiraceae</taxon>
        <taxon>Otoolea</taxon>
    </lineage>
</organism>
<reference evidence="2" key="1">
    <citation type="journal article" date="2022" name="Cell Host Microbe">
        <title>Colonization of the live biotherapeutic product VE303 and modulation of the microbiota and metabolites in healthy volunteers.</title>
        <authorList>
            <person name="Dsouza M."/>
            <person name="Menon R."/>
            <person name="Crossette E."/>
            <person name="Bhattarai S.K."/>
            <person name="Schneider J."/>
            <person name="Kim Y.G."/>
            <person name="Reddy S."/>
            <person name="Caballero S."/>
            <person name="Felix C."/>
            <person name="Cornacchione L."/>
            <person name="Hendrickson J."/>
            <person name="Watson A.R."/>
            <person name="Minot S.S."/>
            <person name="Greenfield N."/>
            <person name="Schopf L."/>
            <person name="Szabady R."/>
            <person name="Patarroyo J."/>
            <person name="Smith W."/>
            <person name="Harrison P."/>
            <person name="Kuijper E.J."/>
            <person name="Kelly C.P."/>
            <person name="Olle B."/>
            <person name="Bobilev D."/>
            <person name="Silber J.L."/>
            <person name="Bucci V."/>
            <person name="Roberts B."/>
            <person name="Faith J."/>
            <person name="Norman J.M."/>
        </authorList>
    </citation>
    <scope>NUCLEOTIDE SEQUENCE</scope>
    <source>
        <strain evidence="2">VE303-04</strain>
    </source>
</reference>
<protein>
    <submittedName>
        <fullName evidence="2">Alpha/beta hydrolase</fullName>
    </submittedName>
</protein>
<dbReference type="InterPro" id="IPR029058">
    <property type="entry name" value="AB_hydrolase_fold"/>
</dbReference>
<dbReference type="InterPro" id="IPR000073">
    <property type="entry name" value="AB_hydrolase_1"/>
</dbReference>
<comment type="caution">
    <text evidence="2">The sequence shown here is derived from an EMBL/GenBank/DDBJ whole genome shotgun (WGS) entry which is preliminary data.</text>
</comment>
<name>A0AAW5F9D7_CLOSY</name>
<feature type="domain" description="AB hydrolase-1" evidence="1">
    <location>
        <begin position="22"/>
        <end position="73"/>
    </location>
</feature>
<evidence type="ECO:0000313" key="3">
    <source>
        <dbReference type="Proteomes" id="UP001203136"/>
    </source>
</evidence>
<dbReference type="AlphaFoldDB" id="A0AAW5F9D7"/>
<keyword evidence="2" id="KW-0378">Hydrolase</keyword>